<name>A0A6V8MM70_9BACT</name>
<dbReference type="Gene3D" id="2.40.420.20">
    <property type="match status" value="1"/>
</dbReference>
<protein>
    <submittedName>
        <fullName evidence="13">Uncharacterized protein</fullName>
    </submittedName>
</protein>
<dbReference type="NCBIfam" id="TIGR01730">
    <property type="entry name" value="RND_mfp"/>
    <property type="match status" value="1"/>
</dbReference>
<sequence length="474" mass="50286">MTEPHTSSEPDLSYSPPARKKRWWVPVLAVALVGVGWYLFAGRQHAATSKGAGKPAPPPAPVLALPARKGDVGVYLNGLGTVTPLNTVVVKSRVDGQLMEVRFREGQLVKKGELLALIDPRPFQVQLTQAEGQMARDRELLRNAQVDLERYRLLWSQDSIPRQQLDTQESLVRQYQAAIKIDQGSIDNAKLQITYSRITAPVSGRVGLRQVDPGNMVHASDTNGLVLITQLQPSAVLFPIPEDSLPPVLAKLKTGAKLGVAAYDREQKQKLADGTLLTVDNQIDPTTGTVRLKALFPNLNNELFPNQFVNARLLLEVKRQAVLVGTSAIQRGPQGTFVYLVKPDRTVTVRPVTVGVVQGDDTSITAGVNEGELVVVDGAERLREGSKVDMRDPTKAGRGRGKNGQAGQGAQPGQTGQGTPAGHGPGAAQGGQGNLANPAGPGNQAGPGSQAGYGAPAVPQGRGGQNAPAARQAQ</sequence>
<dbReference type="Proteomes" id="UP000556026">
    <property type="component" value="Unassembled WGS sequence"/>
</dbReference>
<dbReference type="RefSeq" id="WP_198424566.1">
    <property type="nucleotide sequence ID" value="NZ_BLXX01000010.1"/>
</dbReference>
<feature type="compositionally biased region" description="Gly residues" evidence="7">
    <location>
        <begin position="415"/>
        <end position="433"/>
    </location>
</feature>
<feature type="compositionally biased region" description="Basic and acidic residues" evidence="7">
    <location>
        <begin position="384"/>
        <end position="395"/>
    </location>
</feature>
<dbReference type="PANTHER" id="PTHR30469">
    <property type="entry name" value="MULTIDRUG RESISTANCE PROTEIN MDTA"/>
    <property type="match status" value="1"/>
</dbReference>
<dbReference type="InterPro" id="IPR006143">
    <property type="entry name" value="RND_pump_MFP"/>
</dbReference>
<dbReference type="GO" id="GO:0015562">
    <property type="term" value="F:efflux transmembrane transporter activity"/>
    <property type="evidence" value="ECO:0007669"/>
    <property type="project" value="TreeGrafter"/>
</dbReference>
<feature type="domain" description="Multidrug resistance protein MdtA-like alpha-helical hairpin" evidence="9">
    <location>
        <begin position="126"/>
        <end position="196"/>
    </location>
</feature>
<evidence type="ECO:0000259" key="12">
    <source>
        <dbReference type="Pfam" id="PF25967"/>
    </source>
</evidence>
<dbReference type="FunFam" id="2.40.420.20:FF:000001">
    <property type="entry name" value="Efflux RND transporter periplasmic adaptor subunit"/>
    <property type="match status" value="1"/>
</dbReference>
<dbReference type="Pfam" id="PF25876">
    <property type="entry name" value="HH_MFP_RND"/>
    <property type="match status" value="1"/>
</dbReference>
<dbReference type="InterPro" id="IPR058627">
    <property type="entry name" value="MdtA-like_C"/>
</dbReference>
<keyword evidence="5" id="KW-0997">Cell inner membrane</keyword>
<comment type="caution">
    <text evidence="13">The sequence shown here is derived from an EMBL/GenBank/DDBJ whole genome shotgun (WGS) entry which is preliminary data.</text>
</comment>
<feature type="domain" description="Multidrug resistance protein MdtA-like barrel-sandwich hybrid" evidence="10">
    <location>
        <begin position="86"/>
        <end position="229"/>
    </location>
</feature>
<evidence type="ECO:0000256" key="8">
    <source>
        <dbReference type="SAM" id="Phobius"/>
    </source>
</evidence>
<evidence type="ECO:0000256" key="7">
    <source>
        <dbReference type="SAM" id="MobiDB-lite"/>
    </source>
</evidence>
<dbReference type="Pfam" id="PF25944">
    <property type="entry name" value="Beta-barrel_RND"/>
    <property type="match status" value="1"/>
</dbReference>
<evidence type="ECO:0000256" key="5">
    <source>
        <dbReference type="ARBA" id="ARBA00022519"/>
    </source>
</evidence>
<evidence type="ECO:0000313" key="13">
    <source>
        <dbReference type="EMBL" id="GFO60739.1"/>
    </source>
</evidence>
<dbReference type="InterPro" id="IPR058625">
    <property type="entry name" value="MdtA-like_BSH"/>
</dbReference>
<proteinExistence type="inferred from homology"/>
<dbReference type="InterPro" id="IPR058624">
    <property type="entry name" value="MdtA-like_HH"/>
</dbReference>
<evidence type="ECO:0000259" key="11">
    <source>
        <dbReference type="Pfam" id="PF25944"/>
    </source>
</evidence>
<evidence type="ECO:0000256" key="3">
    <source>
        <dbReference type="ARBA" id="ARBA00022448"/>
    </source>
</evidence>
<keyword evidence="6 8" id="KW-0472">Membrane</keyword>
<evidence type="ECO:0000256" key="1">
    <source>
        <dbReference type="ARBA" id="ARBA00004236"/>
    </source>
</evidence>
<feature type="transmembrane region" description="Helical" evidence="8">
    <location>
        <begin position="23"/>
        <end position="40"/>
    </location>
</feature>
<keyword evidence="4" id="KW-1003">Cell membrane</keyword>
<evidence type="ECO:0000256" key="4">
    <source>
        <dbReference type="ARBA" id="ARBA00022475"/>
    </source>
</evidence>
<feature type="domain" description="Multidrug resistance protein MdtA-like beta-barrel" evidence="11">
    <location>
        <begin position="235"/>
        <end position="315"/>
    </location>
</feature>
<feature type="domain" description="Multidrug resistance protein MdtA-like C-terminal permuted SH3" evidence="12">
    <location>
        <begin position="320"/>
        <end position="381"/>
    </location>
</feature>
<dbReference type="Gene3D" id="2.40.50.100">
    <property type="match status" value="1"/>
</dbReference>
<dbReference type="InterPro" id="IPR058626">
    <property type="entry name" value="MdtA-like_b-barrel"/>
</dbReference>
<dbReference type="NCBIfam" id="NF008589">
    <property type="entry name" value="PRK11556.1"/>
    <property type="match status" value="1"/>
</dbReference>
<dbReference type="GO" id="GO:0030313">
    <property type="term" value="C:cell envelope"/>
    <property type="evidence" value="ECO:0007669"/>
    <property type="project" value="UniProtKB-SubCell"/>
</dbReference>
<evidence type="ECO:0000259" key="10">
    <source>
        <dbReference type="Pfam" id="PF25917"/>
    </source>
</evidence>
<dbReference type="Pfam" id="PF25917">
    <property type="entry name" value="BSH_RND"/>
    <property type="match status" value="1"/>
</dbReference>
<dbReference type="Gene3D" id="2.40.30.170">
    <property type="match status" value="1"/>
</dbReference>
<accession>A0A6V8MM70</accession>
<evidence type="ECO:0000256" key="2">
    <source>
        <dbReference type="ARBA" id="ARBA00009477"/>
    </source>
</evidence>
<keyword evidence="8" id="KW-1133">Transmembrane helix</keyword>
<evidence type="ECO:0000256" key="6">
    <source>
        <dbReference type="ARBA" id="ARBA00023136"/>
    </source>
</evidence>
<reference evidence="14" key="1">
    <citation type="submission" date="2020-06" db="EMBL/GenBank/DDBJ databases">
        <title>Draft genomic sequence of Geomonas sp. Red330.</title>
        <authorList>
            <person name="Itoh H."/>
            <person name="Zhenxing X."/>
            <person name="Ushijima N."/>
            <person name="Masuda Y."/>
            <person name="Shiratori Y."/>
            <person name="Senoo K."/>
        </authorList>
    </citation>
    <scope>NUCLEOTIDE SEQUENCE [LARGE SCALE GENOMIC DNA]</scope>
    <source>
        <strain evidence="14">Red330</strain>
    </source>
</reference>
<dbReference type="Gene3D" id="1.10.287.470">
    <property type="entry name" value="Helix hairpin bin"/>
    <property type="match status" value="1"/>
</dbReference>
<dbReference type="EMBL" id="BLXX01000010">
    <property type="protein sequence ID" value="GFO60739.1"/>
    <property type="molecule type" value="Genomic_DNA"/>
</dbReference>
<dbReference type="SUPFAM" id="SSF111369">
    <property type="entry name" value="HlyD-like secretion proteins"/>
    <property type="match status" value="1"/>
</dbReference>
<evidence type="ECO:0000313" key="14">
    <source>
        <dbReference type="Proteomes" id="UP000556026"/>
    </source>
</evidence>
<dbReference type="GO" id="GO:1990281">
    <property type="term" value="C:efflux pump complex"/>
    <property type="evidence" value="ECO:0007669"/>
    <property type="project" value="TreeGrafter"/>
</dbReference>
<keyword evidence="8" id="KW-0812">Transmembrane</keyword>
<dbReference type="AlphaFoldDB" id="A0A6V8MM70"/>
<gene>
    <name evidence="13" type="ORF">GMST_30640</name>
</gene>
<evidence type="ECO:0000259" key="9">
    <source>
        <dbReference type="Pfam" id="PF25876"/>
    </source>
</evidence>
<keyword evidence="3" id="KW-0813">Transport</keyword>
<feature type="region of interest" description="Disordered" evidence="7">
    <location>
        <begin position="384"/>
        <end position="474"/>
    </location>
</feature>
<dbReference type="PANTHER" id="PTHR30469:SF12">
    <property type="entry name" value="MULTIDRUG RESISTANCE PROTEIN MDTA"/>
    <property type="match status" value="1"/>
</dbReference>
<comment type="subcellular location">
    <subcellularLocation>
        <location evidence="1">Cell membrane</location>
    </subcellularLocation>
</comment>
<keyword evidence="14" id="KW-1185">Reference proteome</keyword>
<comment type="similarity">
    <text evidence="2">Belongs to the membrane fusion protein (MFP) (TC 8.A.1) family.</text>
</comment>
<organism evidence="13 14">
    <name type="scientific">Geomonas silvestris</name>
    <dbReference type="NCBI Taxonomy" id="2740184"/>
    <lineage>
        <taxon>Bacteria</taxon>
        <taxon>Pseudomonadati</taxon>
        <taxon>Thermodesulfobacteriota</taxon>
        <taxon>Desulfuromonadia</taxon>
        <taxon>Geobacterales</taxon>
        <taxon>Geobacteraceae</taxon>
        <taxon>Geomonas</taxon>
    </lineage>
</organism>
<dbReference type="Pfam" id="PF25967">
    <property type="entry name" value="RND-MFP_C"/>
    <property type="match status" value="1"/>
</dbReference>